<feature type="region of interest" description="Disordered" evidence="1">
    <location>
        <begin position="561"/>
        <end position="590"/>
    </location>
</feature>
<dbReference type="InterPro" id="IPR032689">
    <property type="entry name" value="TraG-D_C"/>
</dbReference>
<dbReference type="Gene3D" id="3.40.50.300">
    <property type="entry name" value="P-loop containing nucleotide triphosphate hydrolases"/>
    <property type="match status" value="2"/>
</dbReference>
<protein>
    <submittedName>
        <fullName evidence="5">Uncharacterized protein</fullName>
    </submittedName>
</protein>
<feature type="domain" description="TraD/TraG TraM recognition site" evidence="3">
    <location>
        <begin position="280"/>
        <end position="343"/>
    </location>
</feature>
<dbReference type="STRING" id="1797529.A2570_03195"/>
<organism evidence="5 6">
    <name type="scientific">Candidatus Brennerbacteria bacterium RIFOXYD1_FULL_41_16</name>
    <dbReference type="NCBI Taxonomy" id="1797529"/>
    <lineage>
        <taxon>Bacteria</taxon>
        <taxon>Candidatus Brenneribacteriota</taxon>
    </lineage>
</organism>
<feature type="compositionally biased region" description="Polar residues" evidence="1">
    <location>
        <begin position="576"/>
        <end position="590"/>
    </location>
</feature>
<name>A0A1G1XKX5_9BACT</name>
<dbReference type="PANTHER" id="PTHR30121:SF11">
    <property type="entry name" value="AAA+ ATPASE DOMAIN-CONTAINING PROTEIN"/>
    <property type="match status" value="1"/>
</dbReference>
<dbReference type="AlphaFoldDB" id="A0A1G1XKX5"/>
<evidence type="ECO:0000313" key="6">
    <source>
        <dbReference type="Proteomes" id="UP000178570"/>
    </source>
</evidence>
<feature type="region of interest" description="Disordered" evidence="1">
    <location>
        <begin position="502"/>
        <end position="533"/>
    </location>
</feature>
<dbReference type="Pfam" id="PF12696">
    <property type="entry name" value="TraG-D_C"/>
    <property type="match status" value="1"/>
</dbReference>
<feature type="compositionally biased region" description="Basic and acidic residues" evidence="1">
    <location>
        <begin position="522"/>
        <end position="533"/>
    </location>
</feature>
<proteinExistence type="predicted"/>
<dbReference type="Proteomes" id="UP000178570">
    <property type="component" value="Unassembled WGS sequence"/>
</dbReference>
<dbReference type="EMBL" id="MHHY01000009">
    <property type="protein sequence ID" value="OGY40260.1"/>
    <property type="molecule type" value="Genomic_DNA"/>
</dbReference>
<dbReference type="CDD" id="cd01127">
    <property type="entry name" value="TrwB_TraG_TraD_VirD4"/>
    <property type="match status" value="1"/>
</dbReference>
<feature type="domain" description="Helicase HerA central" evidence="2">
    <location>
        <begin position="17"/>
        <end position="213"/>
    </location>
</feature>
<dbReference type="InterPro" id="IPR026363">
    <property type="entry name" value="CxxC-x17-CxxC_dom"/>
</dbReference>
<reference evidence="5 6" key="1">
    <citation type="journal article" date="2016" name="Nat. Commun.">
        <title>Thousands of microbial genomes shed light on interconnected biogeochemical processes in an aquifer system.</title>
        <authorList>
            <person name="Anantharaman K."/>
            <person name="Brown C.T."/>
            <person name="Hug L.A."/>
            <person name="Sharon I."/>
            <person name="Castelle C.J."/>
            <person name="Probst A.J."/>
            <person name="Thomas B.C."/>
            <person name="Singh A."/>
            <person name="Wilkins M.J."/>
            <person name="Karaoz U."/>
            <person name="Brodie E.L."/>
            <person name="Williams K.H."/>
            <person name="Hubbard S.S."/>
            <person name="Banfield J.F."/>
        </authorList>
    </citation>
    <scope>NUCLEOTIDE SEQUENCE [LARGE SCALE GENOMIC DNA]</scope>
</reference>
<accession>A0A1G1XKX5</accession>
<evidence type="ECO:0000259" key="2">
    <source>
        <dbReference type="Pfam" id="PF01935"/>
    </source>
</evidence>
<gene>
    <name evidence="5" type="ORF">A2570_03195</name>
</gene>
<sequence length="590" mass="66502">MDSEKILIGEAKFRNKRTAFGIKTDDLRRHVYVIGQTGTGKSTLEDTMAIYHIQNNRGVGIIDPHGEFAERLLDFVPKDRVDDVVYINPSDTDFPIAFNVMENVAFDFRHNVSSGLLSVFKKIWPDVWSARMEYILSNTLLALLEYPDSTLLSINRMLSDKDYRNVTVAGLQDPVVQAFWTNEFARYHDKFQIEAIAPIQNKVGQFTANPLIRNIIGQKKSKINLREIIDSGKILIIRLPVGLLGETNSQLLGGLLVTKIQQAAMSRIDIPESQRQDFCLIIDEFQNFATESFVKILAEARKYRLSLVMAHQYVEQVPEEISSAIFGNIGTHINFRIGPKDAEEIEPQFAPHLGVQDLINIPNFHFYIKMMIDGVTSSPFLASTLMPLAVPSPSYKEEIIKLSQLKYTTSKKDVETDIAEWLRPVDTSGLSNESSGSGVPGFAQASGVLFEATCDSCKKVVRVPFKPDPSRPVYCKDCLKKVQRLKELKKSEPGLLEKVLGKETRATERSEETQKPRSFRGQRTEKDSSGRRITDLIPEITSSVKREERPGLSDILKDIISTKSKNETKINDEAGEQTQIKNQDSLKSQE</sequence>
<dbReference type="InterPro" id="IPR051162">
    <property type="entry name" value="T4SS_component"/>
</dbReference>
<dbReference type="PANTHER" id="PTHR30121">
    <property type="entry name" value="UNCHARACTERIZED PROTEIN YJGR-RELATED"/>
    <property type="match status" value="1"/>
</dbReference>
<evidence type="ECO:0000256" key="1">
    <source>
        <dbReference type="SAM" id="MobiDB-lite"/>
    </source>
</evidence>
<dbReference type="Pfam" id="PF23477">
    <property type="entry name" value="zf_Tbcl_2"/>
    <property type="match status" value="1"/>
</dbReference>
<evidence type="ECO:0000313" key="5">
    <source>
        <dbReference type="EMBL" id="OGY40260.1"/>
    </source>
</evidence>
<comment type="caution">
    <text evidence="5">The sequence shown here is derived from an EMBL/GenBank/DDBJ whole genome shotgun (WGS) entry which is preliminary data.</text>
</comment>
<dbReference type="NCBIfam" id="TIGR04272">
    <property type="entry name" value="cxxc_cxxc_Mbark"/>
    <property type="match status" value="1"/>
</dbReference>
<dbReference type="InterPro" id="IPR002789">
    <property type="entry name" value="HerA_central"/>
</dbReference>
<feature type="domain" description="CxxC-x17-CxxC" evidence="4">
    <location>
        <begin position="449"/>
        <end position="481"/>
    </location>
</feature>
<dbReference type="InterPro" id="IPR027417">
    <property type="entry name" value="P-loop_NTPase"/>
</dbReference>
<feature type="compositionally biased region" description="Basic and acidic residues" evidence="1">
    <location>
        <begin position="502"/>
        <end position="515"/>
    </location>
</feature>
<evidence type="ECO:0000259" key="3">
    <source>
        <dbReference type="Pfam" id="PF12696"/>
    </source>
</evidence>
<evidence type="ECO:0000259" key="4">
    <source>
        <dbReference type="Pfam" id="PF23477"/>
    </source>
</evidence>
<dbReference type="Pfam" id="PF01935">
    <property type="entry name" value="DUF87"/>
    <property type="match status" value="1"/>
</dbReference>
<dbReference type="SUPFAM" id="SSF52540">
    <property type="entry name" value="P-loop containing nucleoside triphosphate hydrolases"/>
    <property type="match status" value="1"/>
</dbReference>